<feature type="non-terminal residue" evidence="2">
    <location>
        <position position="104"/>
    </location>
</feature>
<accession>A0A3E2HD23</accession>
<dbReference type="EMBL" id="NCSJ02000085">
    <property type="protein sequence ID" value="RFU31043.1"/>
    <property type="molecule type" value="Genomic_DNA"/>
</dbReference>
<evidence type="ECO:0000313" key="3">
    <source>
        <dbReference type="Proteomes" id="UP000258309"/>
    </source>
</evidence>
<dbReference type="Proteomes" id="UP000258309">
    <property type="component" value="Unassembled WGS sequence"/>
</dbReference>
<gene>
    <name evidence="2" type="ORF">B7463_g5288</name>
</gene>
<feature type="compositionally biased region" description="Acidic residues" evidence="1">
    <location>
        <begin position="86"/>
        <end position="104"/>
    </location>
</feature>
<evidence type="ECO:0000256" key="1">
    <source>
        <dbReference type="SAM" id="MobiDB-lite"/>
    </source>
</evidence>
<dbReference type="AlphaFoldDB" id="A0A3E2HD23"/>
<name>A0A3E2HD23_SCYLI</name>
<comment type="caution">
    <text evidence="2">The sequence shown here is derived from an EMBL/GenBank/DDBJ whole genome shotgun (WGS) entry which is preliminary data.</text>
</comment>
<evidence type="ECO:0000313" key="2">
    <source>
        <dbReference type="EMBL" id="RFU31043.1"/>
    </source>
</evidence>
<protein>
    <submittedName>
        <fullName evidence="2">Uncharacterized protein</fullName>
    </submittedName>
</protein>
<sequence length="104" mass="11718">MIPANLQNVHTTSRTIRLVFWCEAKYSDNVKVAQVAVLKSLQFIKNSKTLELLGHSLEKVSKDVTSLSKEVEGLRTDYNRMHLEVEEPSDNEGNDEDDGNDGRA</sequence>
<feature type="non-terminal residue" evidence="2">
    <location>
        <position position="1"/>
    </location>
</feature>
<reference evidence="2 3" key="1">
    <citation type="submission" date="2018-05" db="EMBL/GenBank/DDBJ databases">
        <title>Draft genome sequence of Scytalidium lignicola DSM 105466, a ubiquitous saprotrophic fungus.</title>
        <authorList>
            <person name="Buettner E."/>
            <person name="Gebauer A.M."/>
            <person name="Hofrichter M."/>
            <person name="Liers C."/>
            <person name="Kellner H."/>
        </authorList>
    </citation>
    <scope>NUCLEOTIDE SEQUENCE [LARGE SCALE GENOMIC DNA]</scope>
    <source>
        <strain evidence="2 3">DSM 105466</strain>
    </source>
</reference>
<proteinExistence type="predicted"/>
<feature type="region of interest" description="Disordered" evidence="1">
    <location>
        <begin position="78"/>
        <end position="104"/>
    </location>
</feature>
<keyword evidence="3" id="KW-1185">Reference proteome</keyword>
<organism evidence="2 3">
    <name type="scientific">Scytalidium lignicola</name>
    <name type="common">Hyphomycete</name>
    <dbReference type="NCBI Taxonomy" id="5539"/>
    <lineage>
        <taxon>Eukaryota</taxon>
        <taxon>Fungi</taxon>
        <taxon>Dikarya</taxon>
        <taxon>Ascomycota</taxon>
        <taxon>Pezizomycotina</taxon>
        <taxon>Leotiomycetes</taxon>
        <taxon>Leotiomycetes incertae sedis</taxon>
        <taxon>Scytalidium</taxon>
    </lineage>
</organism>